<sequence length="375" mass="42760">MEYLKDEPETQAIQIISTEDVEEANEFVDNARGQGLKIVGTHSGAFHCDEVLACTMLKYTEEYANPAIVRSRNPEIHELVDILMDVGDVFDPSKKRFDHHQKTFDSYFDDAPKEGSYPIKMSSAGLIYKYFGKEILRNIGKQFGANLGSTEEEITKTIEDSHKDIYHSFVKEIDAIDNGVSITNKDVRPRYKITTGLGSRIGRLNPAWNAEDKCPNKWFLKAMSVGEKDFLDAIYSKYMISRPAYNIVKESFEKRKEFHESGELVHFDQFCPWKSHLYKLEEETKNEGLIKFVFFKSGPMYRVQAVSTHESGFENRISLHEDWRGKRGDELKEASGIDSICFVHHSGFIGGANELSDVIKMAELSIAKHRESAPS</sequence>
<reference evidence="2" key="1">
    <citation type="submission" date="2023-07" db="EMBL/GenBank/DDBJ databases">
        <authorList>
            <consortium name="AG Swart"/>
            <person name="Singh M."/>
            <person name="Singh A."/>
            <person name="Seah K."/>
            <person name="Emmerich C."/>
        </authorList>
    </citation>
    <scope>NUCLEOTIDE SEQUENCE</scope>
    <source>
        <strain evidence="2">DP1</strain>
    </source>
</reference>
<gene>
    <name evidence="2" type="ORF">ECRASSUSDP1_LOCUS5704</name>
</gene>
<dbReference type="AlphaFoldDB" id="A0AAD1UD05"/>
<comment type="similarity">
    <text evidence="1">Belongs to the MYG1 family.</text>
</comment>
<name>A0AAD1UD05_EUPCR</name>
<dbReference type="Proteomes" id="UP001295684">
    <property type="component" value="Unassembled WGS sequence"/>
</dbReference>
<accession>A0AAD1UD05</accession>
<protein>
    <submittedName>
        <fullName evidence="2">Uncharacterized protein</fullName>
    </submittedName>
</protein>
<evidence type="ECO:0000256" key="1">
    <source>
        <dbReference type="ARBA" id="ARBA00010105"/>
    </source>
</evidence>
<dbReference type="InterPro" id="IPR003226">
    <property type="entry name" value="MYG1_exonuclease"/>
</dbReference>
<dbReference type="Pfam" id="PF03690">
    <property type="entry name" value="MYG1_exonuc"/>
    <property type="match status" value="1"/>
</dbReference>
<comment type="caution">
    <text evidence="2">The sequence shown here is derived from an EMBL/GenBank/DDBJ whole genome shotgun (WGS) entry which is preliminary data.</text>
</comment>
<keyword evidence="3" id="KW-1185">Reference proteome</keyword>
<dbReference type="GO" id="GO:0005737">
    <property type="term" value="C:cytoplasm"/>
    <property type="evidence" value="ECO:0007669"/>
    <property type="project" value="TreeGrafter"/>
</dbReference>
<proteinExistence type="inferred from homology"/>
<organism evidence="2 3">
    <name type="scientific">Euplotes crassus</name>
    <dbReference type="NCBI Taxonomy" id="5936"/>
    <lineage>
        <taxon>Eukaryota</taxon>
        <taxon>Sar</taxon>
        <taxon>Alveolata</taxon>
        <taxon>Ciliophora</taxon>
        <taxon>Intramacronucleata</taxon>
        <taxon>Spirotrichea</taxon>
        <taxon>Hypotrichia</taxon>
        <taxon>Euplotida</taxon>
        <taxon>Euplotidae</taxon>
        <taxon>Moneuplotes</taxon>
    </lineage>
</organism>
<dbReference type="GO" id="GO:0005634">
    <property type="term" value="C:nucleus"/>
    <property type="evidence" value="ECO:0007669"/>
    <property type="project" value="TreeGrafter"/>
</dbReference>
<dbReference type="PANTHER" id="PTHR11215">
    <property type="entry name" value="METAL DEPENDENT HYDROLASE - RELATED"/>
    <property type="match status" value="1"/>
</dbReference>
<dbReference type="EMBL" id="CAMPGE010005510">
    <property type="protein sequence ID" value="CAI2364361.1"/>
    <property type="molecule type" value="Genomic_DNA"/>
</dbReference>
<evidence type="ECO:0000313" key="2">
    <source>
        <dbReference type="EMBL" id="CAI2364361.1"/>
    </source>
</evidence>
<evidence type="ECO:0000313" key="3">
    <source>
        <dbReference type="Proteomes" id="UP001295684"/>
    </source>
</evidence>
<dbReference type="PANTHER" id="PTHR11215:SF1">
    <property type="entry name" value="MYG1 EXONUCLEASE"/>
    <property type="match status" value="1"/>
</dbReference>